<keyword evidence="1" id="KW-1133">Transmembrane helix</keyword>
<sequence>MSHSLTVAVLVQWMPLATFVIYRGVVASFGVRCPECSLRFRHRDQLRHTPYPPIPRHQCDNRDHAVAVECHSRHLTREFCRKIIFGSFRFCDMDNTPAVPLAKSLAFLSGGRCSPML</sequence>
<protein>
    <submittedName>
        <fullName evidence="2">Uncharacterized protein</fullName>
    </submittedName>
</protein>
<name>A0A371DE38_9APHY</name>
<keyword evidence="1" id="KW-0472">Membrane</keyword>
<evidence type="ECO:0000256" key="1">
    <source>
        <dbReference type="SAM" id="Phobius"/>
    </source>
</evidence>
<proteinExistence type="predicted"/>
<dbReference type="EMBL" id="KZ857397">
    <property type="protein sequence ID" value="RDX50797.1"/>
    <property type="molecule type" value="Genomic_DNA"/>
</dbReference>
<reference evidence="2 3" key="1">
    <citation type="journal article" date="2018" name="Biotechnol. Biofuels">
        <title>Integrative visual omics of the white-rot fungus Polyporus brumalis exposes the biotechnological potential of its oxidative enzymes for delignifying raw plant biomass.</title>
        <authorList>
            <person name="Miyauchi S."/>
            <person name="Rancon A."/>
            <person name="Drula E."/>
            <person name="Hage H."/>
            <person name="Chaduli D."/>
            <person name="Favel A."/>
            <person name="Grisel S."/>
            <person name="Henrissat B."/>
            <person name="Herpoel-Gimbert I."/>
            <person name="Ruiz-Duenas F.J."/>
            <person name="Chevret D."/>
            <person name="Hainaut M."/>
            <person name="Lin J."/>
            <person name="Wang M."/>
            <person name="Pangilinan J."/>
            <person name="Lipzen A."/>
            <person name="Lesage-Meessen L."/>
            <person name="Navarro D."/>
            <person name="Riley R."/>
            <person name="Grigoriev I.V."/>
            <person name="Zhou S."/>
            <person name="Raouche S."/>
            <person name="Rosso M.N."/>
        </authorList>
    </citation>
    <scope>NUCLEOTIDE SEQUENCE [LARGE SCALE GENOMIC DNA]</scope>
    <source>
        <strain evidence="2 3">BRFM 1820</strain>
    </source>
</reference>
<accession>A0A371DE38</accession>
<gene>
    <name evidence="2" type="ORF">OH76DRAFT_362574</name>
</gene>
<feature type="transmembrane region" description="Helical" evidence="1">
    <location>
        <begin position="12"/>
        <end position="31"/>
    </location>
</feature>
<dbReference type="AlphaFoldDB" id="A0A371DE38"/>
<organism evidence="2 3">
    <name type="scientific">Lentinus brumalis</name>
    <dbReference type="NCBI Taxonomy" id="2498619"/>
    <lineage>
        <taxon>Eukaryota</taxon>
        <taxon>Fungi</taxon>
        <taxon>Dikarya</taxon>
        <taxon>Basidiomycota</taxon>
        <taxon>Agaricomycotina</taxon>
        <taxon>Agaricomycetes</taxon>
        <taxon>Polyporales</taxon>
        <taxon>Polyporaceae</taxon>
        <taxon>Lentinus</taxon>
    </lineage>
</organism>
<dbReference type="Proteomes" id="UP000256964">
    <property type="component" value="Unassembled WGS sequence"/>
</dbReference>
<evidence type="ECO:0000313" key="3">
    <source>
        <dbReference type="Proteomes" id="UP000256964"/>
    </source>
</evidence>
<evidence type="ECO:0000313" key="2">
    <source>
        <dbReference type="EMBL" id="RDX50797.1"/>
    </source>
</evidence>
<keyword evidence="3" id="KW-1185">Reference proteome</keyword>
<keyword evidence="1" id="KW-0812">Transmembrane</keyword>